<organism evidence="2 3">
    <name type="scientific">Streptomyces bullii</name>
    <dbReference type="NCBI Taxonomy" id="349910"/>
    <lineage>
        <taxon>Bacteria</taxon>
        <taxon>Bacillati</taxon>
        <taxon>Actinomycetota</taxon>
        <taxon>Actinomycetes</taxon>
        <taxon>Kitasatosporales</taxon>
        <taxon>Streptomycetaceae</taxon>
        <taxon>Streptomyces</taxon>
    </lineage>
</organism>
<comment type="caution">
    <text evidence="2">The sequence shown here is derived from an EMBL/GenBank/DDBJ whole genome shotgun (WGS) entry which is preliminary data.</text>
</comment>
<dbReference type="RefSeq" id="WP_381022765.1">
    <property type="nucleotide sequence ID" value="NZ_JBHSNY010000006.1"/>
</dbReference>
<sequence>MVRIRVKRLKLPKVSRPAWLKRPKVSRLARARGATFTGGGLIAAGVWQWFGGPVALVVAGALIVAYSLLIADVAEPSEDDRRPESW</sequence>
<evidence type="ECO:0000313" key="3">
    <source>
        <dbReference type="Proteomes" id="UP001596154"/>
    </source>
</evidence>
<protein>
    <submittedName>
        <fullName evidence="2">Uncharacterized protein</fullName>
    </submittedName>
</protein>
<keyword evidence="1" id="KW-1133">Transmembrane helix</keyword>
<evidence type="ECO:0000313" key="2">
    <source>
        <dbReference type="EMBL" id="MFC5635848.1"/>
    </source>
</evidence>
<name>A0ABW0UQP6_9ACTN</name>
<reference evidence="3" key="1">
    <citation type="journal article" date="2019" name="Int. J. Syst. Evol. Microbiol.">
        <title>The Global Catalogue of Microorganisms (GCM) 10K type strain sequencing project: providing services to taxonomists for standard genome sequencing and annotation.</title>
        <authorList>
            <consortium name="The Broad Institute Genomics Platform"/>
            <consortium name="The Broad Institute Genome Sequencing Center for Infectious Disease"/>
            <person name="Wu L."/>
            <person name="Ma J."/>
        </authorList>
    </citation>
    <scope>NUCLEOTIDE SEQUENCE [LARGE SCALE GENOMIC DNA]</scope>
    <source>
        <strain evidence="3">CGMCC 4.7248</strain>
    </source>
</reference>
<keyword evidence="1" id="KW-0812">Transmembrane</keyword>
<dbReference type="Proteomes" id="UP001596154">
    <property type="component" value="Unassembled WGS sequence"/>
</dbReference>
<keyword evidence="1" id="KW-0472">Membrane</keyword>
<keyword evidence="3" id="KW-1185">Reference proteome</keyword>
<dbReference type="EMBL" id="JBHSNY010000006">
    <property type="protein sequence ID" value="MFC5635848.1"/>
    <property type="molecule type" value="Genomic_DNA"/>
</dbReference>
<evidence type="ECO:0000256" key="1">
    <source>
        <dbReference type="SAM" id="Phobius"/>
    </source>
</evidence>
<gene>
    <name evidence="2" type="ORF">ACFPZJ_19030</name>
</gene>
<feature type="transmembrane region" description="Helical" evidence="1">
    <location>
        <begin position="31"/>
        <end position="50"/>
    </location>
</feature>
<feature type="transmembrane region" description="Helical" evidence="1">
    <location>
        <begin position="56"/>
        <end position="74"/>
    </location>
</feature>
<accession>A0ABW0UQP6</accession>
<proteinExistence type="predicted"/>